<accession>A0A6J5L2R0</accession>
<feature type="non-terminal residue" evidence="1">
    <location>
        <position position="110"/>
    </location>
</feature>
<dbReference type="EMBL" id="LR796220">
    <property type="protein sequence ID" value="CAB4129018.1"/>
    <property type="molecule type" value="Genomic_DNA"/>
</dbReference>
<gene>
    <name evidence="1" type="ORF">UFOVP110_134</name>
</gene>
<name>A0A6J5L2R0_9CAUD</name>
<protein>
    <submittedName>
        <fullName evidence="1">Uncharacterized protein</fullName>
    </submittedName>
</protein>
<proteinExistence type="predicted"/>
<reference evidence="1" key="1">
    <citation type="submission" date="2020-04" db="EMBL/GenBank/DDBJ databases">
        <authorList>
            <person name="Chiriac C."/>
            <person name="Salcher M."/>
            <person name="Ghai R."/>
            <person name="Kavagutti S V."/>
        </authorList>
    </citation>
    <scope>NUCLEOTIDE SEQUENCE</scope>
</reference>
<organism evidence="1">
    <name type="scientific">uncultured Caudovirales phage</name>
    <dbReference type="NCBI Taxonomy" id="2100421"/>
    <lineage>
        <taxon>Viruses</taxon>
        <taxon>Duplodnaviria</taxon>
        <taxon>Heunggongvirae</taxon>
        <taxon>Uroviricota</taxon>
        <taxon>Caudoviricetes</taxon>
        <taxon>Peduoviridae</taxon>
        <taxon>Maltschvirus</taxon>
        <taxon>Maltschvirus maltsch</taxon>
    </lineage>
</organism>
<evidence type="ECO:0000313" key="1">
    <source>
        <dbReference type="EMBL" id="CAB4129018.1"/>
    </source>
</evidence>
<sequence length="110" mass="12772">MEIITLPINFDVEGVWSDTLGSGWENSDWFVKIKYDGGDWETPCKATIWHWDKDDDSKIVKTEFDPVKLTKAYAKLMQMNYTHCNGCALDDQDWCTSDAVLQHMVYGDWI</sequence>